<dbReference type="EMBL" id="JASJOT010000006">
    <property type="protein sequence ID" value="MDJ1493581.1"/>
    <property type="molecule type" value="Genomic_DNA"/>
</dbReference>
<accession>A0ABT7CJ86</accession>
<organism evidence="1 2">
    <name type="scientific">Xanthocytophaga flava</name>
    <dbReference type="NCBI Taxonomy" id="3048013"/>
    <lineage>
        <taxon>Bacteria</taxon>
        <taxon>Pseudomonadati</taxon>
        <taxon>Bacteroidota</taxon>
        <taxon>Cytophagia</taxon>
        <taxon>Cytophagales</taxon>
        <taxon>Rhodocytophagaceae</taxon>
        <taxon>Xanthocytophaga</taxon>
    </lineage>
</organism>
<dbReference type="Proteomes" id="UP001228581">
    <property type="component" value="Unassembled WGS sequence"/>
</dbReference>
<comment type="caution">
    <text evidence="1">The sequence shown here is derived from an EMBL/GenBank/DDBJ whole genome shotgun (WGS) entry which is preliminary data.</text>
</comment>
<proteinExistence type="predicted"/>
<evidence type="ECO:0008006" key="3">
    <source>
        <dbReference type="Google" id="ProtNLM"/>
    </source>
</evidence>
<name>A0ABT7CJ86_9BACT</name>
<reference evidence="1 2" key="1">
    <citation type="submission" date="2023-05" db="EMBL/GenBank/DDBJ databases">
        <authorList>
            <person name="Zhang X."/>
        </authorList>
    </citation>
    <scope>NUCLEOTIDE SEQUENCE [LARGE SCALE GENOMIC DNA]</scope>
    <source>
        <strain evidence="1 2">DM2B3-1</strain>
    </source>
</reference>
<keyword evidence="2" id="KW-1185">Reference proteome</keyword>
<protein>
    <recommendedName>
        <fullName evidence="3">Ammonia monooxygenase</fullName>
    </recommendedName>
</protein>
<evidence type="ECO:0000313" key="2">
    <source>
        <dbReference type="Proteomes" id="UP001228581"/>
    </source>
</evidence>
<evidence type="ECO:0000313" key="1">
    <source>
        <dbReference type="EMBL" id="MDJ1493581.1"/>
    </source>
</evidence>
<dbReference type="RefSeq" id="WP_313995858.1">
    <property type="nucleotide sequence ID" value="NZ_JASJOR010000011.1"/>
</dbReference>
<sequence>MKVYCKACHTALTPDLRYLPYASLTNEEDDRPFLPQGYYWISDGKCFANTGGRVVIHIDDLINTMRHSDPERLQGCCGISGSYGPNRICIQQHEVASEYSDCWMPHAIIFEKNAIYTIDY</sequence>
<gene>
    <name evidence="1" type="ORF">QNI19_11615</name>
</gene>